<dbReference type="GO" id="GO:0016874">
    <property type="term" value="F:ligase activity"/>
    <property type="evidence" value="ECO:0007669"/>
    <property type="project" value="UniProtKB-KW"/>
</dbReference>
<evidence type="ECO:0000313" key="3">
    <source>
        <dbReference type="Proteomes" id="UP000325081"/>
    </source>
</evidence>
<comment type="caution">
    <text evidence="2">The sequence shown here is derived from an EMBL/GenBank/DDBJ whole genome shotgun (WGS) entry which is preliminary data.</text>
</comment>
<reference evidence="3" key="1">
    <citation type="journal article" date="2019" name="Curr. Biol.">
        <title>Genome Sequence of Striga asiatica Provides Insight into the Evolution of Plant Parasitism.</title>
        <authorList>
            <person name="Yoshida S."/>
            <person name="Kim S."/>
            <person name="Wafula E.K."/>
            <person name="Tanskanen J."/>
            <person name="Kim Y.M."/>
            <person name="Honaas L."/>
            <person name="Yang Z."/>
            <person name="Spallek T."/>
            <person name="Conn C.E."/>
            <person name="Ichihashi Y."/>
            <person name="Cheong K."/>
            <person name="Cui S."/>
            <person name="Der J.P."/>
            <person name="Gundlach H."/>
            <person name="Jiao Y."/>
            <person name="Hori C."/>
            <person name="Ishida J.K."/>
            <person name="Kasahara H."/>
            <person name="Kiba T."/>
            <person name="Kim M.S."/>
            <person name="Koo N."/>
            <person name="Laohavisit A."/>
            <person name="Lee Y.H."/>
            <person name="Lumba S."/>
            <person name="McCourt P."/>
            <person name="Mortimer J.C."/>
            <person name="Mutuku J.M."/>
            <person name="Nomura T."/>
            <person name="Sasaki-Sekimoto Y."/>
            <person name="Seto Y."/>
            <person name="Wang Y."/>
            <person name="Wakatake T."/>
            <person name="Sakakibara H."/>
            <person name="Demura T."/>
            <person name="Yamaguchi S."/>
            <person name="Yoneyama K."/>
            <person name="Manabe R.I."/>
            <person name="Nelson D.C."/>
            <person name="Schulman A.H."/>
            <person name="Timko M.P."/>
            <person name="dePamphilis C.W."/>
            <person name="Choi D."/>
            <person name="Shirasu K."/>
        </authorList>
    </citation>
    <scope>NUCLEOTIDE SEQUENCE [LARGE SCALE GENOMIC DNA]</scope>
    <source>
        <strain evidence="3">cv. UVA1</strain>
    </source>
</reference>
<evidence type="ECO:0000313" key="2">
    <source>
        <dbReference type="EMBL" id="GER39033.1"/>
    </source>
</evidence>
<feature type="region of interest" description="Disordered" evidence="1">
    <location>
        <begin position="84"/>
        <end position="110"/>
    </location>
</feature>
<gene>
    <name evidence="2" type="ORF">STAS_15591</name>
</gene>
<dbReference type="EMBL" id="BKCP01005572">
    <property type="protein sequence ID" value="GER39033.1"/>
    <property type="molecule type" value="Genomic_DNA"/>
</dbReference>
<proteinExistence type="predicted"/>
<organism evidence="2 3">
    <name type="scientific">Striga asiatica</name>
    <name type="common">Asiatic witchweed</name>
    <name type="synonym">Buchnera asiatica</name>
    <dbReference type="NCBI Taxonomy" id="4170"/>
    <lineage>
        <taxon>Eukaryota</taxon>
        <taxon>Viridiplantae</taxon>
        <taxon>Streptophyta</taxon>
        <taxon>Embryophyta</taxon>
        <taxon>Tracheophyta</taxon>
        <taxon>Spermatophyta</taxon>
        <taxon>Magnoliopsida</taxon>
        <taxon>eudicotyledons</taxon>
        <taxon>Gunneridae</taxon>
        <taxon>Pentapetalae</taxon>
        <taxon>asterids</taxon>
        <taxon>lamiids</taxon>
        <taxon>Lamiales</taxon>
        <taxon>Orobanchaceae</taxon>
        <taxon>Buchnereae</taxon>
        <taxon>Striga</taxon>
    </lineage>
</organism>
<protein>
    <submittedName>
        <fullName evidence="2">Glutamate--tRNA ligase 1</fullName>
    </submittedName>
</protein>
<sequence length="124" mass="13933">MPAIPTAGDNTSLVIRALALDSYSPSVDRYAYILSLLSTSSFERTELWTIPKEHEYMGVTAALPPASLSPWLSSDMAWTGLRHDSNGLSNGRIIPLHNTSKRDDKRKKRRRVRGVDFPYNSLTR</sequence>
<keyword evidence="2" id="KW-0436">Ligase</keyword>
<evidence type="ECO:0000256" key="1">
    <source>
        <dbReference type="SAM" id="MobiDB-lite"/>
    </source>
</evidence>
<name>A0A5A7Q1K8_STRAF</name>
<dbReference type="Proteomes" id="UP000325081">
    <property type="component" value="Unassembled WGS sequence"/>
</dbReference>
<keyword evidence="3" id="KW-1185">Reference proteome</keyword>
<accession>A0A5A7Q1K8</accession>
<dbReference type="AlphaFoldDB" id="A0A5A7Q1K8"/>